<reference evidence="2 3" key="1">
    <citation type="journal article" date="2018" name="Front. Microbiol.">
        <title>Hydrolytic Capabilities as a Key to Environmental Success: Chitinolytic and Cellulolytic Acidobacteria From Acidic Sub-arctic Soils and Boreal Peatlands.</title>
        <authorList>
            <person name="Belova S.E."/>
            <person name="Ravin N.V."/>
            <person name="Pankratov T.A."/>
            <person name="Rakitin A.L."/>
            <person name="Ivanova A.A."/>
            <person name="Beletsky A.V."/>
            <person name="Mardanov A.V."/>
            <person name="Sinninghe Damste J.S."/>
            <person name="Dedysh S.N."/>
        </authorList>
    </citation>
    <scope>NUCLEOTIDE SEQUENCE [LARGE SCALE GENOMIC DNA]</scope>
    <source>
        <strain evidence="2 3">SBC82</strain>
    </source>
</reference>
<gene>
    <name evidence="2" type="ORF">ACPOL_5718</name>
</gene>
<keyword evidence="1" id="KW-0732">Signal</keyword>
<keyword evidence="3" id="KW-1185">Reference proteome</keyword>
<feature type="chain" id="PRO_5016343256" evidence="1">
    <location>
        <begin position="24"/>
        <end position="202"/>
    </location>
</feature>
<dbReference type="EMBL" id="CP030840">
    <property type="protein sequence ID" value="AXC14964.1"/>
    <property type="molecule type" value="Genomic_DNA"/>
</dbReference>
<dbReference type="Proteomes" id="UP000253606">
    <property type="component" value="Chromosome"/>
</dbReference>
<organism evidence="2 3">
    <name type="scientific">Acidisarcina polymorpha</name>
    <dbReference type="NCBI Taxonomy" id="2211140"/>
    <lineage>
        <taxon>Bacteria</taxon>
        <taxon>Pseudomonadati</taxon>
        <taxon>Acidobacteriota</taxon>
        <taxon>Terriglobia</taxon>
        <taxon>Terriglobales</taxon>
        <taxon>Acidobacteriaceae</taxon>
        <taxon>Acidisarcina</taxon>
    </lineage>
</organism>
<dbReference type="AlphaFoldDB" id="A0A2Z5G8D5"/>
<feature type="signal peptide" evidence="1">
    <location>
        <begin position="1"/>
        <end position="23"/>
    </location>
</feature>
<evidence type="ECO:0000313" key="2">
    <source>
        <dbReference type="EMBL" id="AXC14964.1"/>
    </source>
</evidence>
<sequence length="202" mass="21487">MKRFSIAALLILLFTSLCHSARACDRNVSFAIAEKGLVLPLTPDFVTRWVSQHRRNYPGVCFSQQPQSGKGNFLIVFSASRAGLSGVHPTVRPGAGWSFGVSSGETGALQPSTGVIDRDMEVFAFVYDQRGVLVFQELRRVVSDLGGESYNAIGKDLGSSSAAIRTGHALLKGAIEDIQRCYEITGPEPVGILAGVAGASAN</sequence>
<accession>A0A2Z5G8D5</accession>
<protein>
    <submittedName>
        <fullName evidence="2">Uncharacterized protein</fullName>
    </submittedName>
</protein>
<name>A0A2Z5G8D5_9BACT</name>
<evidence type="ECO:0000256" key="1">
    <source>
        <dbReference type="SAM" id="SignalP"/>
    </source>
</evidence>
<proteinExistence type="predicted"/>
<dbReference type="KEGG" id="abas:ACPOL_5718"/>
<evidence type="ECO:0000313" key="3">
    <source>
        <dbReference type="Proteomes" id="UP000253606"/>
    </source>
</evidence>
<dbReference type="RefSeq" id="WP_150133137.1">
    <property type="nucleotide sequence ID" value="NZ_CP030840.1"/>
</dbReference>